<evidence type="ECO:0000259" key="3">
    <source>
        <dbReference type="Pfam" id="PF00501"/>
    </source>
</evidence>
<comment type="caution">
    <text evidence="4">The sequence shown here is derived from an EMBL/GenBank/DDBJ whole genome shotgun (WGS) entry which is preliminary data.</text>
</comment>
<reference evidence="4 5" key="1">
    <citation type="journal article" date="2020" name="ISME J.">
        <title>Uncovering the hidden diversity of litter-decomposition mechanisms in mushroom-forming fungi.</title>
        <authorList>
            <person name="Floudas D."/>
            <person name="Bentzer J."/>
            <person name="Ahren D."/>
            <person name="Johansson T."/>
            <person name="Persson P."/>
            <person name="Tunlid A."/>
        </authorList>
    </citation>
    <scope>NUCLEOTIDE SEQUENCE [LARGE SCALE GENOMIC DNA]</scope>
    <source>
        <strain evidence="4 5">CBS 406.79</strain>
    </source>
</reference>
<evidence type="ECO:0000313" key="4">
    <source>
        <dbReference type="EMBL" id="KAF5378911.1"/>
    </source>
</evidence>
<protein>
    <recommendedName>
        <fullName evidence="3">AMP-dependent synthetase/ligase domain-containing protein</fullName>
    </recommendedName>
</protein>
<dbReference type="OrthoDB" id="429813at2759"/>
<dbReference type="EMBL" id="JAACJN010000073">
    <property type="protein sequence ID" value="KAF5378911.1"/>
    <property type="molecule type" value="Genomic_DNA"/>
</dbReference>
<dbReference type="PANTHER" id="PTHR24096">
    <property type="entry name" value="LONG-CHAIN-FATTY-ACID--COA LIGASE"/>
    <property type="match status" value="1"/>
</dbReference>
<dbReference type="Pfam" id="PF00501">
    <property type="entry name" value="AMP-binding"/>
    <property type="match status" value="1"/>
</dbReference>
<evidence type="ECO:0000256" key="2">
    <source>
        <dbReference type="ARBA" id="ARBA00022598"/>
    </source>
</evidence>
<dbReference type="AlphaFoldDB" id="A0A8H5H944"/>
<proteinExistence type="inferred from homology"/>
<organism evidence="4 5">
    <name type="scientific">Collybiopsis confluens</name>
    <dbReference type="NCBI Taxonomy" id="2823264"/>
    <lineage>
        <taxon>Eukaryota</taxon>
        <taxon>Fungi</taxon>
        <taxon>Dikarya</taxon>
        <taxon>Basidiomycota</taxon>
        <taxon>Agaricomycotina</taxon>
        <taxon>Agaricomycetes</taxon>
        <taxon>Agaricomycetidae</taxon>
        <taxon>Agaricales</taxon>
        <taxon>Marasmiineae</taxon>
        <taxon>Omphalotaceae</taxon>
        <taxon>Collybiopsis</taxon>
    </lineage>
</organism>
<dbReference type="InterPro" id="IPR000873">
    <property type="entry name" value="AMP-dep_synth/lig_dom"/>
</dbReference>
<accession>A0A8H5H944</accession>
<dbReference type="Gene3D" id="3.40.50.12780">
    <property type="entry name" value="N-terminal domain of ligase-like"/>
    <property type="match status" value="1"/>
</dbReference>
<dbReference type="PANTHER" id="PTHR24096:SF149">
    <property type="entry name" value="AMP-BINDING DOMAIN-CONTAINING PROTEIN-RELATED"/>
    <property type="match status" value="1"/>
</dbReference>
<dbReference type="InterPro" id="IPR042099">
    <property type="entry name" value="ANL_N_sf"/>
</dbReference>
<comment type="similarity">
    <text evidence="1">Belongs to the ATP-dependent AMP-binding enzyme family.</text>
</comment>
<dbReference type="InterPro" id="IPR020845">
    <property type="entry name" value="AMP-binding_CS"/>
</dbReference>
<dbReference type="SUPFAM" id="SSF56801">
    <property type="entry name" value="Acetyl-CoA synthetase-like"/>
    <property type="match status" value="1"/>
</dbReference>
<keyword evidence="5" id="KW-1185">Reference proteome</keyword>
<sequence length="414" mass="44738">MNTNSPLKMYQISTLGSGCEIKISSDQCPGVCSTMVPSVPLLKPGVYPVLGESQLNLPDLLDFHLEHNPSYPLYIYADPEGSGSGSSKSVRTTTEIKALEYVRAVHRVANFIWKDGNSKPGDVIGLVVNIDSLLYSVLIVGIIKAGMVPFPMSPRNSSAALLHLMRKTSVHRLITSTSTQPALKGVIDDLKAQLQTEDASYELNIEQVPPFGQVFPVLGRERAEDPFVPFDSRLVESPPKNEDKGLYLHSSGSTGFPKPILFTHRIIKDNAAASSALPTFHMMGFCFQILTPLYGLVTTAIFAPTMGLVKSEDTTGVQAVPTGPIVATPESVLEAARIIKLQAMVVVPSLIHAWAVDDEAVEFLKSMRYLGFGGGPLAPRIAESLLARGVPVQAGYGGTEFGIVTVCIVFSYWY</sequence>
<evidence type="ECO:0000256" key="1">
    <source>
        <dbReference type="ARBA" id="ARBA00006432"/>
    </source>
</evidence>
<keyword evidence="2" id="KW-0436">Ligase</keyword>
<name>A0A8H5H944_9AGAR</name>
<feature type="domain" description="AMP-dependent synthetase/ligase" evidence="3">
    <location>
        <begin position="101"/>
        <end position="407"/>
    </location>
</feature>
<evidence type="ECO:0000313" key="5">
    <source>
        <dbReference type="Proteomes" id="UP000518752"/>
    </source>
</evidence>
<gene>
    <name evidence="4" type="ORF">D9757_008700</name>
</gene>
<dbReference type="Proteomes" id="UP000518752">
    <property type="component" value="Unassembled WGS sequence"/>
</dbReference>
<dbReference type="PROSITE" id="PS00455">
    <property type="entry name" value="AMP_BINDING"/>
    <property type="match status" value="1"/>
</dbReference>
<dbReference type="GO" id="GO:0016405">
    <property type="term" value="F:CoA-ligase activity"/>
    <property type="evidence" value="ECO:0007669"/>
    <property type="project" value="TreeGrafter"/>
</dbReference>